<keyword evidence="3" id="KW-1185">Reference proteome</keyword>
<evidence type="ECO:0000313" key="2">
    <source>
        <dbReference type="EMBL" id="GMH05097.1"/>
    </source>
</evidence>
<proteinExistence type="predicted"/>
<evidence type="ECO:0000259" key="1">
    <source>
        <dbReference type="Pfam" id="PF07727"/>
    </source>
</evidence>
<reference evidence="2" key="1">
    <citation type="submission" date="2023-05" db="EMBL/GenBank/DDBJ databases">
        <title>Nepenthes gracilis genome sequencing.</title>
        <authorList>
            <person name="Fukushima K."/>
        </authorList>
    </citation>
    <scope>NUCLEOTIDE SEQUENCE</scope>
    <source>
        <strain evidence="2">SING2019-196</strain>
    </source>
</reference>
<comment type="caution">
    <text evidence="2">The sequence shown here is derived from an EMBL/GenBank/DDBJ whole genome shotgun (WGS) entry which is preliminary data.</text>
</comment>
<dbReference type="InterPro" id="IPR013103">
    <property type="entry name" value="RVT_2"/>
</dbReference>
<sequence length="142" mass="16548">MHEELNQFVRNDVWTLVPRPTHTNIIGTKWIFKNKTDENGNITFNKARLVAQGYTQVEGIDYDETFAPVARLESIRILLSVKSIFLNGFIQEEVYIEQPKGFVNPTFPDHVYKLKKALYGLKQAPRAWYNRLTSYLNDHGFV</sequence>
<gene>
    <name evidence="2" type="ORF">Nepgr_006937</name>
</gene>
<name>A0AAD3XHT2_NEPGR</name>
<evidence type="ECO:0000313" key="3">
    <source>
        <dbReference type="Proteomes" id="UP001279734"/>
    </source>
</evidence>
<accession>A0AAD3XHT2</accession>
<dbReference type="Pfam" id="PF07727">
    <property type="entry name" value="RVT_2"/>
    <property type="match status" value="1"/>
</dbReference>
<dbReference type="AlphaFoldDB" id="A0AAD3XHT2"/>
<feature type="domain" description="Reverse transcriptase Ty1/copia-type" evidence="1">
    <location>
        <begin position="11"/>
        <end position="141"/>
    </location>
</feature>
<organism evidence="2 3">
    <name type="scientific">Nepenthes gracilis</name>
    <name type="common">Slender pitcher plant</name>
    <dbReference type="NCBI Taxonomy" id="150966"/>
    <lineage>
        <taxon>Eukaryota</taxon>
        <taxon>Viridiplantae</taxon>
        <taxon>Streptophyta</taxon>
        <taxon>Embryophyta</taxon>
        <taxon>Tracheophyta</taxon>
        <taxon>Spermatophyta</taxon>
        <taxon>Magnoliopsida</taxon>
        <taxon>eudicotyledons</taxon>
        <taxon>Gunneridae</taxon>
        <taxon>Pentapetalae</taxon>
        <taxon>Caryophyllales</taxon>
        <taxon>Nepenthaceae</taxon>
        <taxon>Nepenthes</taxon>
    </lineage>
</organism>
<dbReference type="EMBL" id="BSYO01000005">
    <property type="protein sequence ID" value="GMH05097.1"/>
    <property type="molecule type" value="Genomic_DNA"/>
</dbReference>
<dbReference type="Proteomes" id="UP001279734">
    <property type="component" value="Unassembled WGS sequence"/>
</dbReference>
<protein>
    <recommendedName>
        <fullName evidence="1">Reverse transcriptase Ty1/copia-type domain-containing protein</fullName>
    </recommendedName>
</protein>